<feature type="transmembrane region" description="Helical" evidence="15">
    <location>
        <begin position="147"/>
        <end position="169"/>
    </location>
</feature>
<keyword evidence="8 14" id="KW-1133">Transmembrane helix</keyword>
<dbReference type="InterPro" id="IPR003752">
    <property type="entry name" value="DiS_bond_form_DsbB/BdbC"/>
</dbReference>
<dbReference type="InterPro" id="IPR050183">
    <property type="entry name" value="DsbB"/>
</dbReference>
<evidence type="ECO:0000256" key="5">
    <source>
        <dbReference type="ARBA" id="ARBA00022519"/>
    </source>
</evidence>
<evidence type="ECO:0000256" key="13">
    <source>
        <dbReference type="ARBA" id="ARBA00023284"/>
    </source>
</evidence>
<dbReference type="InterPro" id="IPR023380">
    <property type="entry name" value="DsbB-like_sf"/>
</dbReference>
<evidence type="ECO:0000256" key="10">
    <source>
        <dbReference type="ARBA" id="ARBA00023136"/>
    </source>
</evidence>
<keyword evidence="10 14" id="KW-0472">Membrane</keyword>
<feature type="topological domain" description="Periplasmic" evidence="14">
    <location>
        <begin position="32"/>
        <end position="49"/>
    </location>
</feature>
<feature type="disulfide bond" description="Redox-active" evidence="14">
    <location>
        <begin position="106"/>
        <end position="132"/>
    </location>
</feature>
<evidence type="ECO:0000256" key="1">
    <source>
        <dbReference type="ARBA" id="ARBA00004429"/>
    </source>
</evidence>
<organism evidence="16 17">
    <name type="scientific">Pseudobowmanella zhangzhouensis</name>
    <dbReference type="NCBI Taxonomy" id="1537679"/>
    <lineage>
        <taxon>Bacteria</taxon>
        <taxon>Pseudomonadati</taxon>
        <taxon>Pseudomonadota</taxon>
        <taxon>Gammaproteobacteria</taxon>
        <taxon>Alteromonadales</taxon>
        <taxon>Alteromonadaceae</taxon>
    </lineage>
</organism>
<feature type="transmembrane region" description="Helical" evidence="15">
    <location>
        <begin position="45"/>
        <end position="63"/>
    </location>
</feature>
<proteinExistence type="inferred from homology"/>
<keyword evidence="3 14" id="KW-0813">Transport</keyword>
<keyword evidence="11 14" id="KW-1015">Disulfide bond</keyword>
<evidence type="ECO:0000256" key="6">
    <source>
        <dbReference type="ARBA" id="ARBA00022692"/>
    </source>
</evidence>
<evidence type="ECO:0000256" key="7">
    <source>
        <dbReference type="ARBA" id="ARBA00022982"/>
    </source>
</evidence>
<comment type="function">
    <text evidence="14">Required for disulfide bond formation in some periplasmic proteins. Acts by oxidizing the DsbA protein.</text>
</comment>
<feature type="topological domain" description="Cytoplasmic" evidence="14">
    <location>
        <begin position="67"/>
        <end position="72"/>
    </location>
</feature>
<evidence type="ECO:0000256" key="12">
    <source>
        <dbReference type="ARBA" id="ARBA00023186"/>
    </source>
</evidence>
<feature type="disulfide bond" description="Redox-active" evidence="14">
    <location>
        <begin position="41"/>
        <end position="44"/>
    </location>
</feature>
<dbReference type="RefSeq" id="WP_131257197.1">
    <property type="nucleotide sequence ID" value="NZ_JBHSUS010000001.1"/>
</dbReference>
<evidence type="ECO:0000256" key="3">
    <source>
        <dbReference type="ARBA" id="ARBA00022448"/>
    </source>
</evidence>
<sequence>MIKTIAEWPTHPTAWKLLFISALGLEVCALYFQYVLDLQPCIMCVYQRTAVFGVLFAALLGIFSSENTLLRLLAQALWLVSAIWGLLIAREHVAIQQDPFGFFAGCEIVPNFPSWAPLHEWLPQIFAATGDCGDIDWQFLGMSMPQWMVVVFGIYTALAVSVTLIRWFALKKA</sequence>
<keyword evidence="12 14" id="KW-0143">Chaperone</keyword>
<evidence type="ECO:0000256" key="14">
    <source>
        <dbReference type="HAMAP-Rule" id="MF_00286"/>
    </source>
</evidence>
<keyword evidence="13 14" id="KW-0676">Redox-active center</keyword>
<protein>
    <recommendedName>
        <fullName evidence="14">Disulfide bond formation protein B</fullName>
    </recommendedName>
    <alternativeName>
        <fullName evidence="14">Disulfide oxidoreductase</fullName>
    </alternativeName>
</protein>
<keyword evidence="9 14" id="KW-0560">Oxidoreductase</keyword>
<evidence type="ECO:0000313" key="16">
    <source>
        <dbReference type="EMBL" id="MFC6439520.1"/>
    </source>
</evidence>
<feature type="topological domain" description="Cytoplasmic" evidence="14">
    <location>
        <begin position="1"/>
        <end position="14"/>
    </location>
</feature>
<dbReference type="InterPro" id="IPR022920">
    <property type="entry name" value="Disulphide_bond_form_DsbB"/>
</dbReference>
<feature type="transmembrane region" description="Helical" evidence="15">
    <location>
        <begin position="69"/>
        <end position="89"/>
    </location>
</feature>
<accession>A0ABW1XL65</accession>
<evidence type="ECO:0000256" key="2">
    <source>
        <dbReference type="ARBA" id="ARBA00008823"/>
    </source>
</evidence>
<dbReference type="NCBIfam" id="NF002485">
    <property type="entry name" value="PRK01749.1"/>
    <property type="match status" value="1"/>
</dbReference>
<keyword evidence="5" id="KW-0997">Cell inner membrane</keyword>
<dbReference type="Gene3D" id="1.20.1550.10">
    <property type="entry name" value="DsbB-like"/>
    <property type="match status" value="1"/>
</dbReference>
<reference evidence="17" key="1">
    <citation type="journal article" date="2019" name="Int. J. Syst. Evol. Microbiol.">
        <title>The Global Catalogue of Microorganisms (GCM) 10K type strain sequencing project: providing services to taxonomists for standard genome sequencing and annotation.</title>
        <authorList>
            <consortium name="The Broad Institute Genomics Platform"/>
            <consortium name="The Broad Institute Genome Sequencing Center for Infectious Disease"/>
            <person name="Wu L."/>
            <person name="Ma J."/>
        </authorList>
    </citation>
    <scope>NUCLEOTIDE SEQUENCE [LARGE SCALE GENOMIC DNA]</scope>
    <source>
        <strain evidence="17">CGMCC 1.16031</strain>
    </source>
</reference>
<keyword evidence="7 14" id="KW-0249">Electron transport</keyword>
<comment type="similarity">
    <text evidence="2 14">Belongs to the DsbB family.</text>
</comment>
<keyword evidence="6 14" id="KW-0812">Transmembrane</keyword>
<comment type="subcellular location">
    <subcellularLocation>
        <location evidence="1">Cell inner membrane</location>
        <topology evidence="1">Multi-pass membrane protein</topology>
    </subcellularLocation>
    <subcellularLocation>
        <location evidence="14">Cell membrane</location>
        <topology evidence="14">Multi-pass membrane protein</topology>
    </subcellularLocation>
</comment>
<dbReference type="Proteomes" id="UP001596364">
    <property type="component" value="Unassembled WGS sequence"/>
</dbReference>
<evidence type="ECO:0000313" key="17">
    <source>
        <dbReference type="Proteomes" id="UP001596364"/>
    </source>
</evidence>
<evidence type="ECO:0000256" key="8">
    <source>
        <dbReference type="ARBA" id="ARBA00022989"/>
    </source>
</evidence>
<dbReference type="EMBL" id="JBHSUS010000001">
    <property type="protein sequence ID" value="MFC6439520.1"/>
    <property type="molecule type" value="Genomic_DNA"/>
</dbReference>
<dbReference type="Pfam" id="PF02600">
    <property type="entry name" value="DsbB"/>
    <property type="match status" value="1"/>
</dbReference>
<feature type="topological domain" description="Cytoplasmic" evidence="14">
    <location>
        <begin position="166"/>
        <end position="173"/>
    </location>
</feature>
<feature type="transmembrane region" description="Helical" evidence="15">
    <location>
        <begin position="17"/>
        <end position="36"/>
    </location>
</feature>
<dbReference type="GO" id="GO:0016491">
    <property type="term" value="F:oxidoreductase activity"/>
    <property type="evidence" value="ECO:0007669"/>
    <property type="project" value="UniProtKB-KW"/>
</dbReference>
<evidence type="ECO:0000256" key="9">
    <source>
        <dbReference type="ARBA" id="ARBA00023002"/>
    </source>
</evidence>
<dbReference type="SUPFAM" id="SSF158442">
    <property type="entry name" value="DsbB-like"/>
    <property type="match status" value="1"/>
</dbReference>
<dbReference type="PANTHER" id="PTHR36570:SF2">
    <property type="entry name" value="DISULFIDE BOND FORMATION PROTEIN B"/>
    <property type="match status" value="1"/>
</dbReference>
<name>A0ABW1XL65_9ALTE</name>
<keyword evidence="17" id="KW-1185">Reference proteome</keyword>
<gene>
    <name evidence="14 16" type="primary">dsbB</name>
    <name evidence="16" type="ORF">ACFP85_05070</name>
</gene>
<evidence type="ECO:0000256" key="15">
    <source>
        <dbReference type="SAM" id="Phobius"/>
    </source>
</evidence>
<evidence type="ECO:0000256" key="11">
    <source>
        <dbReference type="ARBA" id="ARBA00023157"/>
    </source>
</evidence>
<evidence type="ECO:0000256" key="4">
    <source>
        <dbReference type="ARBA" id="ARBA00022475"/>
    </source>
</evidence>
<dbReference type="PANTHER" id="PTHR36570">
    <property type="entry name" value="DISULFIDE BOND FORMATION PROTEIN B"/>
    <property type="match status" value="1"/>
</dbReference>
<comment type="caution">
    <text evidence="14">Lacks conserved residue(s) required for the propagation of feature annotation.</text>
</comment>
<keyword evidence="4 14" id="KW-1003">Cell membrane</keyword>
<comment type="caution">
    <text evidence="16">The sequence shown here is derived from an EMBL/GenBank/DDBJ whole genome shotgun (WGS) entry which is preliminary data.</text>
</comment>
<dbReference type="HAMAP" id="MF_00286">
    <property type="entry name" value="DsbB"/>
    <property type="match status" value="1"/>
</dbReference>